<proteinExistence type="predicted"/>
<dbReference type="RefSeq" id="WP_016407467.1">
    <property type="nucleotide sequence ID" value="NZ_DAVZTY010000030.1"/>
</dbReference>
<comment type="caution">
    <text evidence="1">The sequence shown here is derived from an EMBL/GenBank/DDBJ whole genome shotgun (WGS) entry which is preliminary data.</text>
</comment>
<gene>
    <name evidence="1" type="ORF">KGMB03357_22890</name>
</gene>
<evidence type="ECO:0000313" key="2">
    <source>
        <dbReference type="Proteomes" id="UP000287361"/>
    </source>
</evidence>
<dbReference type="EMBL" id="BHVZ01000014">
    <property type="protein sequence ID" value="GCB30628.1"/>
    <property type="molecule type" value="Genomic_DNA"/>
</dbReference>
<name>A0A401LGI1_9FIRM</name>
<dbReference type="AlphaFoldDB" id="A0A401LGI1"/>
<keyword evidence="2" id="KW-1185">Reference proteome</keyword>
<accession>A0A401LGI1</accession>
<reference evidence="1 2" key="1">
    <citation type="submission" date="2018-10" db="EMBL/GenBank/DDBJ databases">
        <title>Draft Genome Sequence of Anaerotignum sp. KCTC 15736.</title>
        <authorList>
            <person name="Choi S.H."/>
            <person name="Kim J.S."/>
            <person name="Kang S.W."/>
            <person name="Lee J.S."/>
            <person name="Park S.H."/>
        </authorList>
    </citation>
    <scope>NUCLEOTIDE SEQUENCE [LARGE SCALE GENOMIC DNA]</scope>
    <source>
        <strain evidence="1 2">KCTC 15736</strain>
    </source>
</reference>
<organism evidence="1 2">
    <name type="scientific">Anaerotignum faecicola</name>
    <dbReference type="NCBI Taxonomy" id="2358141"/>
    <lineage>
        <taxon>Bacteria</taxon>
        <taxon>Bacillati</taxon>
        <taxon>Bacillota</taxon>
        <taxon>Clostridia</taxon>
        <taxon>Lachnospirales</taxon>
        <taxon>Anaerotignaceae</taxon>
        <taxon>Anaerotignum</taxon>
    </lineage>
</organism>
<dbReference type="Proteomes" id="UP000287361">
    <property type="component" value="Unassembled WGS sequence"/>
</dbReference>
<protein>
    <submittedName>
        <fullName evidence="1">Uncharacterized protein</fullName>
    </submittedName>
</protein>
<evidence type="ECO:0000313" key="1">
    <source>
        <dbReference type="EMBL" id="GCB30628.1"/>
    </source>
</evidence>
<dbReference type="GeneID" id="86195413"/>
<sequence length="54" mass="6216">MKKKATFSREQLSKSKTFGYGKDLVLAVLEDRDYTKDEAEKEIQAYLTGEREGI</sequence>